<comment type="catalytic activity">
    <reaction evidence="9">
        <text>(2R)-3-phosphoglycerate + UDP-alpha-D-glucose = (2R)-2-O-(alpha-D-glucopyranosyl)-3-phospho-glycerate + UDP + H(+)</text>
        <dbReference type="Rhea" id="RHEA:31319"/>
        <dbReference type="ChEBI" id="CHEBI:15378"/>
        <dbReference type="ChEBI" id="CHEBI:58223"/>
        <dbReference type="ChEBI" id="CHEBI:58272"/>
        <dbReference type="ChEBI" id="CHEBI:58885"/>
        <dbReference type="ChEBI" id="CHEBI:62600"/>
        <dbReference type="EC" id="2.4.1.266"/>
    </reaction>
    <physiologicalReaction direction="left-to-right" evidence="9">
        <dbReference type="Rhea" id="RHEA:31320"/>
    </physiologicalReaction>
</comment>
<dbReference type="EMBL" id="CP041616">
    <property type="protein sequence ID" value="QDO87249.1"/>
    <property type="molecule type" value="Genomic_DNA"/>
</dbReference>
<comment type="cofactor">
    <cofactor evidence="1">
        <name>Mn(2+)</name>
        <dbReference type="ChEBI" id="CHEBI:29035"/>
    </cofactor>
</comment>
<dbReference type="OrthoDB" id="9810303at2"/>
<keyword evidence="14" id="KW-1185">Reference proteome</keyword>
<dbReference type="GO" id="GO:0016757">
    <property type="term" value="F:glycosyltransferase activity"/>
    <property type="evidence" value="ECO:0007669"/>
    <property type="project" value="UniProtKB-KW"/>
</dbReference>
<evidence type="ECO:0000256" key="5">
    <source>
        <dbReference type="ARBA" id="ARBA00022679"/>
    </source>
</evidence>
<evidence type="ECO:0000256" key="7">
    <source>
        <dbReference type="ARBA" id="ARBA00039022"/>
    </source>
</evidence>
<dbReference type="KEGG" id="orz:FNH13_01975"/>
<dbReference type="RefSeq" id="WP_143781907.1">
    <property type="nucleotide sequence ID" value="NZ_CP041616.1"/>
</dbReference>
<evidence type="ECO:0000256" key="2">
    <source>
        <dbReference type="ARBA" id="ARBA00001946"/>
    </source>
</evidence>
<dbReference type="InterPro" id="IPR001173">
    <property type="entry name" value="Glyco_trans_2-like"/>
</dbReference>
<organism evidence="13 14">
    <name type="scientific">Ornithinimicrobium ciconiae</name>
    <dbReference type="NCBI Taxonomy" id="2594265"/>
    <lineage>
        <taxon>Bacteria</taxon>
        <taxon>Bacillati</taxon>
        <taxon>Actinomycetota</taxon>
        <taxon>Actinomycetes</taxon>
        <taxon>Micrococcales</taxon>
        <taxon>Ornithinimicrobiaceae</taxon>
        <taxon>Ornithinimicrobium</taxon>
    </lineage>
</organism>
<dbReference type="Proteomes" id="UP000315395">
    <property type="component" value="Chromosome"/>
</dbReference>
<feature type="region of interest" description="Disordered" evidence="11">
    <location>
        <begin position="1"/>
        <end position="21"/>
    </location>
</feature>
<evidence type="ECO:0000256" key="11">
    <source>
        <dbReference type="SAM" id="MobiDB-lite"/>
    </source>
</evidence>
<dbReference type="Gene3D" id="3.90.550.10">
    <property type="entry name" value="Spore Coat Polysaccharide Biosynthesis Protein SpsA, Chain A"/>
    <property type="match status" value="1"/>
</dbReference>
<keyword evidence="5 13" id="KW-0808">Transferase</keyword>
<dbReference type="EC" id="2.4.1.266" evidence="7"/>
<evidence type="ECO:0000313" key="14">
    <source>
        <dbReference type="Proteomes" id="UP000315395"/>
    </source>
</evidence>
<feature type="domain" description="Glycosyltransferase 2-like" evidence="12">
    <location>
        <begin position="26"/>
        <end position="94"/>
    </location>
</feature>
<keyword evidence="6" id="KW-0460">Magnesium</keyword>
<sequence>MPSGTDDATAPDPGGSGRGPERVAAIVSAKDEEERLGATLAALARISVVDLVVVVDDGSTDGTLRVANLAGVQTVKHQVNMGKAQAMTSGATAVSLLEAEVGGAFQSDTPRALLFVDADLEESAVNLDLLCVPVVTGEADMAIATLPPQRTAGGGFGFVVSMAREGITQLAGRTMNQPLSGMRCITREAFDAALPLATGWGVEVGLTVDVLRNRGRVVEVPVELHHRVTGRGPKAQLHRMRQYRDVARALKVRERS</sequence>
<keyword evidence="4" id="KW-0328">Glycosyltransferase</keyword>
<proteinExistence type="inferred from homology"/>
<dbReference type="Pfam" id="PF00535">
    <property type="entry name" value="Glycos_transf_2"/>
    <property type="match status" value="1"/>
</dbReference>
<reference evidence="13 14" key="1">
    <citation type="submission" date="2019-07" db="EMBL/GenBank/DDBJ databases">
        <title>complete genome sequencing of Ornithinimicrobium sp. H23M54.</title>
        <authorList>
            <person name="Bae J.-W."/>
            <person name="Lee S.-Y."/>
        </authorList>
    </citation>
    <scope>NUCLEOTIDE SEQUENCE [LARGE SCALE GENOMIC DNA]</scope>
    <source>
        <strain evidence="13 14">H23M54</strain>
    </source>
</reference>
<dbReference type="InterPro" id="IPR029044">
    <property type="entry name" value="Nucleotide-diphossugar_trans"/>
</dbReference>
<evidence type="ECO:0000259" key="12">
    <source>
        <dbReference type="Pfam" id="PF00535"/>
    </source>
</evidence>
<evidence type="ECO:0000313" key="13">
    <source>
        <dbReference type="EMBL" id="QDO87249.1"/>
    </source>
</evidence>
<dbReference type="PANTHER" id="PTHR48090">
    <property type="entry name" value="UNDECAPRENYL-PHOSPHATE 4-DEOXY-4-FORMAMIDO-L-ARABINOSE TRANSFERASE-RELATED"/>
    <property type="match status" value="1"/>
</dbReference>
<name>A0A516G6U0_9MICO</name>
<evidence type="ECO:0000256" key="10">
    <source>
        <dbReference type="ARBA" id="ARBA00048997"/>
    </source>
</evidence>
<dbReference type="PANTHER" id="PTHR48090:SF10">
    <property type="entry name" value="GLUCOSYL-3-PHOSPHOGLYCERATE SYNTHASE"/>
    <property type="match status" value="1"/>
</dbReference>
<gene>
    <name evidence="13" type="ORF">FNH13_01975</name>
</gene>
<dbReference type="AlphaFoldDB" id="A0A516G6U0"/>
<evidence type="ECO:0000256" key="1">
    <source>
        <dbReference type="ARBA" id="ARBA00001936"/>
    </source>
</evidence>
<evidence type="ECO:0000256" key="9">
    <source>
        <dbReference type="ARBA" id="ARBA00048689"/>
    </source>
</evidence>
<protein>
    <recommendedName>
        <fullName evidence="8">Glucosyl-3-phosphoglycerate synthase</fullName>
        <ecNumber evidence="7">2.4.1.266</ecNumber>
    </recommendedName>
</protein>
<evidence type="ECO:0000256" key="8">
    <source>
        <dbReference type="ARBA" id="ARBA00040894"/>
    </source>
</evidence>
<evidence type="ECO:0000256" key="3">
    <source>
        <dbReference type="ARBA" id="ARBA00006739"/>
    </source>
</evidence>
<comment type="catalytic activity">
    <reaction evidence="10">
        <text>an NDP-alpha-D-glucose + (2R)-3-phosphoglycerate = (2R)-2-O-(alpha-D-glucopyranosyl)-3-phospho-glycerate + a ribonucleoside 5'-diphosphate + H(+)</text>
        <dbReference type="Rhea" id="RHEA:47244"/>
        <dbReference type="ChEBI" id="CHEBI:15378"/>
        <dbReference type="ChEBI" id="CHEBI:57930"/>
        <dbReference type="ChEBI" id="CHEBI:58272"/>
        <dbReference type="ChEBI" id="CHEBI:62600"/>
        <dbReference type="ChEBI" id="CHEBI:76533"/>
        <dbReference type="EC" id="2.4.1.266"/>
    </reaction>
    <physiologicalReaction direction="left-to-right" evidence="10">
        <dbReference type="Rhea" id="RHEA:47245"/>
    </physiologicalReaction>
</comment>
<evidence type="ECO:0000256" key="4">
    <source>
        <dbReference type="ARBA" id="ARBA00022676"/>
    </source>
</evidence>
<accession>A0A516G6U0</accession>
<dbReference type="InterPro" id="IPR050256">
    <property type="entry name" value="Glycosyltransferase_2"/>
</dbReference>
<evidence type="ECO:0000256" key="6">
    <source>
        <dbReference type="ARBA" id="ARBA00022842"/>
    </source>
</evidence>
<comment type="similarity">
    <text evidence="3">Belongs to the glycosyltransferase 2 family.</text>
</comment>
<dbReference type="SUPFAM" id="SSF53448">
    <property type="entry name" value="Nucleotide-diphospho-sugar transferases"/>
    <property type="match status" value="1"/>
</dbReference>
<comment type="cofactor">
    <cofactor evidence="2">
        <name>Mg(2+)</name>
        <dbReference type="ChEBI" id="CHEBI:18420"/>
    </cofactor>
</comment>